<name>A0ABV4EXF9_BRAEL</name>
<accession>A0ABV4EXF9</accession>
<keyword evidence="2" id="KW-1185">Reference proteome</keyword>
<proteinExistence type="predicted"/>
<evidence type="ECO:0000313" key="2">
    <source>
        <dbReference type="Proteomes" id="UP001565471"/>
    </source>
</evidence>
<dbReference type="EMBL" id="JBGBZA010000002">
    <property type="protein sequence ID" value="MEY9315849.1"/>
    <property type="molecule type" value="Genomic_DNA"/>
</dbReference>
<protein>
    <submittedName>
        <fullName evidence="1">Uncharacterized protein</fullName>
    </submittedName>
</protein>
<evidence type="ECO:0000313" key="1">
    <source>
        <dbReference type="EMBL" id="MEY9315849.1"/>
    </source>
</evidence>
<reference evidence="1 2" key="1">
    <citation type="submission" date="2024-07" db="EMBL/GenBank/DDBJ databases">
        <title>Genomic Encyclopedia of Type Strains, Phase V (KMG-V): Genome sequencing to study the core and pangenomes of soil and plant-associated prokaryotes.</title>
        <authorList>
            <person name="Whitman W."/>
        </authorList>
    </citation>
    <scope>NUCLEOTIDE SEQUENCE [LARGE SCALE GENOMIC DNA]</scope>
    <source>
        <strain evidence="1 2">USDA 415</strain>
    </source>
</reference>
<sequence>MARGGCKERPRILNKELPKVRSAQDIPEPSRTLMCMCGTVKRPP</sequence>
<comment type="caution">
    <text evidence="1">The sequence shown here is derived from an EMBL/GenBank/DDBJ whole genome shotgun (WGS) entry which is preliminary data.</text>
</comment>
<gene>
    <name evidence="1" type="ORF">ABIF29_002648</name>
</gene>
<dbReference type="Proteomes" id="UP001565471">
    <property type="component" value="Unassembled WGS sequence"/>
</dbReference>
<organism evidence="1 2">
    <name type="scientific">Bradyrhizobium elkanii</name>
    <dbReference type="NCBI Taxonomy" id="29448"/>
    <lineage>
        <taxon>Bacteria</taxon>
        <taxon>Pseudomonadati</taxon>
        <taxon>Pseudomonadota</taxon>
        <taxon>Alphaproteobacteria</taxon>
        <taxon>Hyphomicrobiales</taxon>
        <taxon>Nitrobacteraceae</taxon>
        <taxon>Bradyrhizobium</taxon>
    </lineage>
</organism>